<dbReference type="Proteomes" id="UP001596060">
    <property type="component" value="Unassembled WGS sequence"/>
</dbReference>
<reference evidence="3" key="1">
    <citation type="journal article" date="2019" name="Int. J. Syst. Evol. Microbiol.">
        <title>The Global Catalogue of Microorganisms (GCM) 10K type strain sequencing project: providing services to taxonomists for standard genome sequencing and annotation.</title>
        <authorList>
            <consortium name="The Broad Institute Genomics Platform"/>
            <consortium name="The Broad Institute Genome Sequencing Center for Infectious Disease"/>
            <person name="Wu L."/>
            <person name="Ma J."/>
        </authorList>
    </citation>
    <scope>NUCLEOTIDE SEQUENCE [LARGE SCALE GENOMIC DNA]</scope>
    <source>
        <strain evidence="3">CCUG 43117</strain>
    </source>
</reference>
<evidence type="ECO:0000313" key="2">
    <source>
        <dbReference type="EMBL" id="MFC5508776.1"/>
    </source>
</evidence>
<accession>A0ABW0P812</accession>
<protein>
    <submittedName>
        <fullName evidence="2">Uncharacterized protein</fullName>
    </submittedName>
</protein>
<feature type="compositionally biased region" description="Low complexity" evidence="1">
    <location>
        <begin position="157"/>
        <end position="169"/>
    </location>
</feature>
<feature type="region of interest" description="Disordered" evidence="1">
    <location>
        <begin position="131"/>
        <end position="206"/>
    </location>
</feature>
<sequence>SHRQPASRGRLTSPTKAGTRWLCEATPPAGTRPPPMPTHRSSRTFADRIAAFCRKRLLSSLGPDTDRLEAYLLDLIARHEWPPLHSTGYSWREIAANTGIAYPNLVAIKEEIRPALDAMVRAYDAETGEGFVPSKRADPGPKSANHAFSVRSRRSKATAPASTPSAQATVRPAISSAPGGRGSKRGAKSGQVHEYPQPKTLQWPDPPTFREALALQLERHGDSYWHLHRAVVREGETFDRQTLRSWVQGTRAPISVASMEILRRIERRYQLPVGYFEAKLPHRARAVRGHEPQAIGRAERRRLAWHLPENFNALPRAERDRIVEWVRRVILSGATDYRRYQAAAAKHRYAIRFPGVAYGRSEPAHGLDRGHAPEEGMPQTDPDLISGVVDVFRRASLGLTQFRCRLGLF</sequence>
<keyword evidence="3" id="KW-1185">Reference proteome</keyword>
<feature type="region of interest" description="Disordered" evidence="1">
    <location>
        <begin position="1"/>
        <end position="41"/>
    </location>
</feature>
<evidence type="ECO:0000313" key="3">
    <source>
        <dbReference type="Proteomes" id="UP001596060"/>
    </source>
</evidence>
<comment type="caution">
    <text evidence="2">The sequence shown here is derived from an EMBL/GenBank/DDBJ whole genome shotgun (WGS) entry which is preliminary data.</text>
</comment>
<dbReference type="EMBL" id="JBHSLU010000121">
    <property type="protein sequence ID" value="MFC5508776.1"/>
    <property type="molecule type" value="Genomic_DNA"/>
</dbReference>
<proteinExistence type="predicted"/>
<organism evidence="2 3">
    <name type="scientific">Bosea massiliensis</name>
    <dbReference type="NCBI Taxonomy" id="151419"/>
    <lineage>
        <taxon>Bacteria</taxon>
        <taxon>Pseudomonadati</taxon>
        <taxon>Pseudomonadota</taxon>
        <taxon>Alphaproteobacteria</taxon>
        <taxon>Hyphomicrobiales</taxon>
        <taxon>Boseaceae</taxon>
        <taxon>Bosea</taxon>
    </lineage>
</organism>
<evidence type="ECO:0000256" key="1">
    <source>
        <dbReference type="SAM" id="MobiDB-lite"/>
    </source>
</evidence>
<name>A0ABW0P812_9HYPH</name>
<feature type="non-terminal residue" evidence="2">
    <location>
        <position position="1"/>
    </location>
</feature>
<gene>
    <name evidence="2" type="ORF">ACFPN9_26440</name>
</gene>